<evidence type="ECO:0000256" key="4">
    <source>
        <dbReference type="ARBA" id="ARBA00023002"/>
    </source>
</evidence>
<protein>
    <submittedName>
        <fullName evidence="9">Twin-arginine translocation signal domain-containing protein</fullName>
    </submittedName>
</protein>
<dbReference type="GO" id="GO:0016491">
    <property type="term" value="F:oxidoreductase activity"/>
    <property type="evidence" value="ECO:0007669"/>
    <property type="project" value="UniProtKB-KW"/>
</dbReference>
<dbReference type="Gene3D" id="2.40.40.20">
    <property type="match status" value="1"/>
</dbReference>
<evidence type="ECO:0000256" key="3">
    <source>
        <dbReference type="ARBA" id="ARBA00022729"/>
    </source>
</evidence>
<dbReference type="InterPro" id="IPR009010">
    <property type="entry name" value="Asp_de-COase-like_dom_sf"/>
</dbReference>
<dbReference type="GO" id="GO:0043546">
    <property type="term" value="F:molybdopterin cofactor binding"/>
    <property type="evidence" value="ECO:0007669"/>
    <property type="project" value="InterPro"/>
</dbReference>
<feature type="domain" description="4Fe-4S Mo/W bis-MGD-type" evidence="8">
    <location>
        <begin position="46"/>
        <end position="103"/>
    </location>
</feature>
<accession>A0A4V5KJT2</accession>
<dbReference type="RefSeq" id="WP_136845676.1">
    <property type="nucleotide sequence ID" value="NZ_CANSLK010000007.1"/>
</dbReference>
<evidence type="ECO:0000256" key="6">
    <source>
        <dbReference type="ARBA" id="ARBA00023014"/>
    </source>
</evidence>
<dbReference type="InterPro" id="IPR006311">
    <property type="entry name" value="TAT_signal"/>
</dbReference>
<keyword evidence="4" id="KW-0560">Oxidoreductase</keyword>
<comment type="caution">
    <text evidence="9">The sequence shown here is derived from an EMBL/GenBank/DDBJ whole genome shotgun (WGS) entry which is preliminary data.</text>
</comment>
<comment type="similarity">
    <text evidence="1">Belongs to the prokaryotic molybdopterin-containing oxidoreductase family.</text>
</comment>
<dbReference type="InterPro" id="IPR050612">
    <property type="entry name" value="Prok_Mopterin_Oxidored"/>
</dbReference>
<keyword evidence="2" id="KW-0479">Metal-binding</keyword>
<evidence type="ECO:0000256" key="2">
    <source>
        <dbReference type="ARBA" id="ARBA00022723"/>
    </source>
</evidence>
<organism evidence="9 10">
    <name type="scientific">Parvibacter caecicola</name>
    <dbReference type="NCBI Taxonomy" id="747645"/>
    <lineage>
        <taxon>Bacteria</taxon>
        <taxon>Bacillati</taxon>
        <taxon>Actinomycetota</taxon>
        <taxon>Coriobacteriia</taxon>
        <taxon>Coriobacteriales</taxon>
        <taxon>Coriobacteriaceae</taxon>
        <taxon>Parvibacter</taxon>
    </lineage>
</organism>
<dbReference type="SUPFAM" id="SSF53706">
    <property type="entry name" value="Formate dehydrogenase/DMSO reductase, domains 1-3"/>
    <property type="match status" value="1"/>
</dbReference>
<dbReference type="SUPFAM" id="SSF50692">
    <property type="entry name" value="ADC-like"/>
    <property type="match status" value="1"/>
</dbReference>
<feature type="signal peptide" evidence="7">
    <location>
        <begin position="1"/>
        <end position="33"/>
    </location>
</feature>
<evidence type="ECO:0000259" key="8">
    <source>
        <dbReference type="PROSITE" id="PS51669"/>
    </source>
</evidence>
<evidence type="ECO:0000313" key="10">
    <source>
        <dbReference type="Proteomes" id="UP000309454"/>
    </source>
</evidence>
<dbReference type="CDD" id="cd02781">
    <property type="entry name" value="MopB_CT_Acetylene-hydratase"/>
    <property type="match status" value="1"/>
</dbReference>
<sequence>MTALKLSRRSFIKAAAVTSAAMGMGGVAGTAFAEEPYTAANSAGEVRRIRSCCRGCGKMECGVWVTVENGRAVKIEGDESAPHTMGSCCNKSVASLQACYHPDRLAYPMKRTQPKGEDPGWVRISWEEALDSIVEGINQVKAKYGGESLFTMGGTGRIWCMSPYAGYGSWFMTPNTSVAWQVCKGPRHFSSALTSEYNHSWSASVERPPVFTIWASTPEGSNYDEAGRSVVDEAMQADTFISVDPRTTNLGKESDIHLALRGGTDTALALAMCDVIIKNDLVDWGFVKRWTNAPFLVVADKEPSGPDAPHIFHGPNFIKTTLLTQADLQEGGSPFKYMVWDNTSQSLKWFNATGQLAAVDPTYDPAADPECNCWEGEQPWARYDGEGHKDTWSRRTFAGQEGEANVREGHSQAWMPDPDAFESIDPAMEGQFEVTFKDGSKHTAVPVWQLFAERCDQYAPEKSAEITGCPAEQVTEAALVYGTRKDPRWGNGGILYQLAVEHHGNSIMNCRAIELLTCITGNTDGPGGQRGATKIDVNYMGNFSDQSYSKAIDSPLAHPEIMEKQLGRDTHPLFEWWGLWANANSIWEAGVTGDPYPVKGGVCQSGDFMNMGNTTMAWECLKQLDFFFDIDLWHHPTSELADIILPCRHWLEVPTPRQSQGSGGALGACVPCVEPLAETWYDPEIVEALYQRNNIPWGWDEANPYPTLEEKLDYVVREVSPSWAAYVEEFQQNGWWDVKKLRPDDWGTYRRYQTGFLKKAYTEAPTPQNVIPGFNTPTQKQEIWCTVMETYHGAEDALPDYRPNPDSRERNPELWEEYPVQCLTGRRIPVYFHSEHRQLPWCREVWPVPRVEINPDDAREWGIEQGDWCWIESPHGKIREAADLFYGVPRGVINCEHTWWFPECPAPEYGWRYSAVNQLVNNSIDDPHCGSAIVRGYPVKVYKAEEGCPEGIIADASDPRLKAWQPVYEGRA</sequence>
<dbReference type="PROSITE" id="PS51318">
    <property type="entry name" value="TAT"/>
    <property type="match status" value="1"/>
</dbReference>
<feature type="chain" id="PRO_5020278304" evidence="7">
    <location>
        <begin position="34"/>
        <end position="972"/>
    </location>
</feature>
<keyword evidence="6" id="KW-0411">Iron-sulfur</keyword>
<keyword evidence="3 7" id="KW-0732">Signal</keyword>
<dbReference type="InterPro" id="IPR006963">
    <property type="entry name" value="Mopterin_OxRdtase_4Fe-4S_dom"/>
</dbReference>
<evidence type="ECO:0000256" key="1">
    <source>
        <dbReference type="ARBA" id="ARBA00010312"/>
    </source>
</evidence>
<dbReference type="NCBIfam" id="TIGR01409">
    <property type="entry name" value="TAT_signal_seq"/>
    <property type="match status" value="1"/>
</dbReference>
<dbReference type="Gene3D" id="3.40.50.740">
    <property type="match status" value="2"/>
</dbReference>
<reference evidence="9 10" key="1">
    <citation type="submission" date="2019-04" db="EMBL/GenBank/DDBJ databases">
        <title>Microbes associate with the intestines of laboratory mice.</title>
        <authorList>
            <person name="Navarre W."/>
            <person name="Wong E."/>
            <person name="Huang K.C."/>
            <person name="Tropini C."/>
            <person name="Ng K."/>
            <person name="Yu B."/>
        </authorList>
    </citation>
    <scope>NUCLEOTIDE SEQUENCE [LARGE SCALE GENOMIC DNA]</scope>
    <source>
        <strain evidence="9 10">NM48_B13</strain>
    </source>
</reference>
<dbReference type="SMART" id="SM00926">
    <property type="entry name" value="Molybdop_Fe4S4"/>
    <property type="match status" value="1"/>
</dbReference>
<dbReference type="EMBL" id="SSTM01000003">
    <property type="protein sequence ID" value="TJW10631.1"/>
    <property type="molecule type" value="Genomic_DNA"/>
</dbReference>
<dbReference type="PANTHER" id="PTHR43742">
    <property type="entry name" value="TRIMETHYLAMINE-N-OXIDE REDUCTASE"/>
    <property type="match status" value="1"/>
</dbReference>
<dbReference type="OrthoDB" id="3169616at2"/>
<keyword evidence="5" id="KW-0408">Iron</keyword>
<dbReference type="InterPro" id="IPR006656">
    <property type="entry name" value="Mopterin_OxRdtase"/>
</dbReference>
<dbReference type="GO" id="GO:0018818">
    <property type="term" value="F:acetylene hydratase activity"/>
    <property type="evidence" value="ECO:0007669"/>
    <property type="project" value="InterPro"/>
</dbReference>
<gene>
    <name evidence="9" type="ORF">E5982_04910</name>
</gene>
<dbReference type="PROSITE" id="PS51669">
    <property type="entry name" value="4FE4S_MOW_BIS_MGD"/>
    <property type="match status" value="1"/>
</dbReference>
<dbReference type="Pfam" id="PF00384">
    <property type="entry name" value="Molybdopterin"/>
    <property type="match status" value="1"/>
</dbReference>
<proteinExistence type="inferred from homology"/>
<evidence type="ECO:0000256" key="7">
    <source>
        <dbReference type="SAM" id="SignalP"/>
    </source>
</evidence>
<dbReference type="GO" id="GO:0046872">
    <property type="term" value="F:metal ion binding"/>
    <property type="evidence" value="ECO:0007669"/>
    <property type="project" value="UniProtKB-KW"/>
</dbReference>
<dbReference type="Gene3D" id="2.20.25.90">
    <property type="entry name" value="ADC-like domains"/>
    <property type="match status" value="1"/>
</dbReference>
<evidence type="ECO:0000313" key="9">
    <source>
        <dbReference type="EMBL" id="TJW10631.1"/>
    </source>
</evidence>
<dbReference type="GO" id="GO:0051536">
    <property type="term" value="F:iron-sulfur cluster binding"/>
    <property type="evidence" value="ECO:0007669"/>
    <property type="project" value="UniProtKB-KW"/>
</dbReference>
<keyword evidence="10" id="KW-1185">Reference proteome</keyword>
<dbReference type="PANTHER" id="PTHR43742:SF6">
    <property type="entry name" value="OXIDOREDUCTASE YYAE-RELATED"/>
    <property type="match status" value="1"/>
</dbReference>
<dbReference type="Pfam" id="PF04879">
    <property type="entry name" value="Molybdop_Fe4S4"/>
    <property type="match status" value="1"/>
</dbReference>
<dbReference type="InterPro" id="IPR019546">
    <property type="entry name" value="TAT_signal_bac_arc"/>
</dbReference>
<dbReference type="Pfam" id="PF01568">
    <property type="entry name" value="Molydop_binding"/>
    <property type="match status" value="1"/>
</dbReference>
<dbReference type="Proteomes" id="UP000309454">
    <property type="component" value="Unassembled WGS sequence"/>
</dbReference>
<dbReference type="InterPro" id="IPR006657">
    <property type="entry name" value="MoPterin_dinucl-bd_dom"/>
</dbReference>
<name>A0A4V5KJT2_9ACTN</name>
<dbReference type="InterPro" id="IPR037949">
    <property type="entry name" value="MopB_CT_Acetylene-hydratase"/>
</dbReference>
<evidence type="ECO:0000256" key="5">
    <source>
        <dbReference type="ARBA" id="ARBA00023004"/>
    </source>
</evidence>
<dbReference type="AlphaFoldDB" id="A0A4V5KJT2"/>
<dbReference type="Gene3D" id="3.40.228.10">
    <property type="entry name" value="Dimethylsulfoxide Reductase, domain 2"/>
    <property type="match status" value="2"/>
</dbReference>